<reference evidence="3 4" key="1">
    <citation type="submission" date="2020-07" db="EMBL/GenBank/DDBJ databases">
        <title>isolation of Luteimonas sp. SJ-16.</title>
        <authorList>
            <person name="Huang X.-X."/>
            <person name="Xu L."/>
            <person name="Sun J.-Q."/>
        </authorList>
    </citation>
    <scope>NUCLEOTIDE SEQUENCE [LARGE SCALE GENOMIC DNA]</scope>
    <source>
        <strain evidence="3 4">SJ-16</strain>
    </source>
</reference>
<evidence type="ECO:0000313" key="3">
    <source>
        <dbReference type="EMBL" id="NYZ62503.1"/>
    </source>
</evidence>
<evidence type="ECO:0000256" key="2">
    <source>
        <dbReference type="SAM" id="SignalP"/>
    </source>
</evidence>
<dbReference type="AlphaFoldDB" id="A0A7Z0QPU4"/>
<gene>
    <name evidence="3" type="ORF">H0E82_06960</name>
</gene>
<dbReference type="RefSeq" id="WP_180544715.1">
    <property type="nucleotide sequence ID" value="NZ_JACCJZ010000013.1"/>
</dbReference>
<evidence type="ECO:0000313" key="4">
    <source>
        <dbReference type="Proteomes" id="UP000589896"/>
    </source>
</evidence>
<name>A0A7Z0QPU4_9GAMM</name>
<dbReference type="EMBL" id="JACCJZ010000013">
    <property type="protein sequence ID" value="NYZ62503.1"/>
    <property type="molecule type" value="Genomic_DNA"/>
</dbReference>
<proteinExistence type="predicted"/>
<dbReference type="PROSITE" id="PS51257">
    <property type="entry name" value="PROKAR_LIPOPROTEIN"/>
    <property type="match status" value="1"/>
</dbReference>
<keyword evidence="4" id="KW-1185">Reference proteome</keyword>
<evidence type="ECO:0000256" key="1">
    <source>
        <dbReference type="SAM" id="MobiDB-lite"/>
    </source>
</evidence>
<dbReference type="Proteomes" id="UP000589896">
    <property type="component" value="Unassembled WGS sequence"/>
</dbReference>
<organism evidence="3 4">
    <name type="scientific">Luteimonas deserti</name>
    <dbReference type="NCBI Taxonomy" id="2752306"/>
    <lineage>
        <taxon>Bacteria</taxon>
        <taxon>Pseudomonadati</taxon>
        <taxon>Pseudomonadota</taxon>
        <taxon>Gammaproteobacteria</taxon>
        <taxon>Lysobacterales</taxon>
        <taxon>Lysobacteraceae</taxon>
        <taxon>Luteimonas</taxon>
    </lineage>
</organism>
<protein>
    <recommendedName>
        <fullName evidence="5">C-type lysozyme inhibitor domain-containing protein</fullName>
    </recommendedName>
</protein>
<sequence>MRSTIILAMAIAAFWLTACAEPAPPPEPAPRGPAVPASPPDPDPETVSARYDCPGVGEIDIVREARLARVRMIDGRTVHLGAIQGSRPPIWSEVGLGFTVDGDFVELTHASGRTIACKELAGATREG</sequence>
<accession>A0A7Z0QPU4</accession>
<feature type="signal peptide" evidence="2">
    <location>
        <begin position="1"/>
        <end position="20"/>
    </location>
</feature>
<feature type="chain" id="PRO_5030772361" description="C-type lysozyme inhibitor domain-containing protein" evidence="2">
    <location>
        <begin position="21"/>
        <end position="127"/>
    </location>
</feature>
<keyword evidence="2" id="KW-0732">Signal</keyword>
<feature type="region of interest" description="Disordered" evidence="1">
    <location>
        <begin position="22"/>
        <end position="51"/>
    </location>
</feature>
<feature type="compositionally biased region" description="Pro residues" evidence="1">
    <location>
        <begin position="22"/>
        <end position="41"/>
    </location>
</feature>
<comment type="caution">
    <text evidence="3">The sequence shown here is derived from an EMBL/GenBank/DDBJ whole genome shotgun (WGS) entry which is preliminary data.</text>
</comment>
<evidence type="ECO:0008006" key="5">
    <source>
        <dbReference type="Google" id="ProtNLM"/>
    </source>
</evidence>